<evidence type="ECO:0000259" key="2">
    <source>
        <dbReference type="Pfam" id="PF00109"/>
    </source>
</evidence>
<dbReference type="PANTHER" id="PTHR11712:SF336">
    <property type="entry name" value="3-OXOACYL-[ACYL-CARRIER-PROTEIN] SYNTHASE, MITOCHONDRIAL"/>
    <property type="match status" value="1"/>
</dbReference>
<keyword evidence="1" id="KW-0808">Transferase</keyword>
<dbReference type="GO" id="GO:0004315">
    <property type="term" value="F:3-oxoacyl-[acyl-carrier-protein] synthase activity"/>
    <property type="evidence" value="ECO:0007669"/>
    <property type="project" value="TreeGrafter"/>
</dbReference>
<gene>
    <name evidence="3" type="ORF">CLV43_109281</name>
</gene>
<dbReference type="SUPFAM" id="SSF53901">
    <property type="entry name" value="Thiolase-like"/>
    <property type="match status" value="2"/>
</dbReference>
<dbReference type="Pfam" id="PF00109">
    <property type="entry name" value="ketoacyl-synt"/>
    <property type="match status" value="1"/>
</dbReference>
<reference evidence="3 4" key="1">
    <citation type="submission" date="2018-03" db="EMBL/GenBank/DDBJ databases">
        <title>Genomic Encyclopedia of Archaeal and Bacterial Type Strains, Phase II (KMG-II): from individual species to whole genera.</title>
        <authorList>
            <person name="Goeker M."/>
        </authorList>
    </citation>
    <scope>NUCLEOTIDE SEQUENCE [LARGE SCALE GENOMIC DNA]</scope>
    <source>
        <strain evidence="3 4">DSM 44720</strain>
    </source>
</reference>
<dbReference type="Gene3D" id="3.40.47.10">
    <property type="match status" value="1"/>
</dbReference>
<accession>A0A2T0SXA9</accession>
<comment type="caution">
    <text evidence="3">The sequence shown here is derived from an EMBL/GenBank/DDBJ whole genome shotgun (WGS) entry which is preliminary data.</text>
</comment>
<sequence>MTATTPVDRTGRLVFSAWSAVSPYGIGGDAFAAGVVAGRDATTELDQETYPGPYPRAGLVPEFTAAGALGRKGTRTMDRVTAIAVSAVGQLIDDCGPELLAEPDRVGLVLGTGSGSVQSIMDFTKDSLTGAKPYHVDPALFPNTVMNRAAGQSAIWHGIKGPNTTIAGGALTGLLALSYAMRLYRGGHCDRALLGAAEEYSVQRAWLEWHGRTGDGVAPSLGEGGAVFLLEPKSDAETAGRTALAAVLATRFRAFGETVDARKAVGDCVRAALAQAGVSAADVRLVAPAGGEFETAEDAGVADALDGGTPEFVRCGQLFGDTSAAGASFQLAAVLAKGGGGIALVTGVDRDGTVGCAVLELAG</sequence>
<dbReference type="InterPro" id="IPR014030">
    <property type="entry name" value="Ketoacyl_synth_N"/>
</dbReference>
<feature type="domain" description="Beta-ketoacyl synthase-like N-terminal" evidence="2">
    <location>
        <begin position="18"/>
        <end position="201"/>
    </location>
</feature>
<dbReference type="InterPro" id="IPR016039">
    <property type="entry name" value="Thiolase-like"/>
</dbReference>
<dbReference type="RefSeq" id="WP_106191063.1">
    <property type="nucleotide sequence ID" value="NZ_PVTF01000009.1"/>
</dbReference>
<protein>
    <submittedName>
        <fullName evidence="3">3-oxoacyl-[acyl-carrier-protein] synthase II</fullName>
    </submittedName>
</protein>
<dbReference type="AlphaFoldDB" id="A0A2T0SXA9"/>
<proteinExistence type="predicted"/>
<dbReference type="EMBL" id="PVTF01000009">
    <property type="protein sequence ID" value="PRY38061.1"/>
    <property type="molecule type" value="Genomic_DNA"/>
</dbReference>
<dbReference type="InterPro" id="IPR000794">
    <property type="entry name" value="Beta-ketoacyl_synthase"/>
</dbReference>
<evidence type="ECO:0000313" key="4">
    <source>
        <dbReference type="Proteomes" id="UP000239494"/>
    </source>
</evidence>
<dbReference type="PANTHER" id="PTHR11712">
    <property type="entry name" value="POLYKETIDE SYNTHASE-RELATED"/>
    <property type="match status" value="1"/>
</dbReference>
<name>A0A2T0SXA9_9PSEU</name>
<evidence type="ECO:0000313" key="3">
    <source>
        <dbReference type="EMBL" id="PRY38061.1"/>
    </source>
</evidence>
<dbReference type="Proteomes" id="UP000239494">
    <property type="component" value="Unassembled WGS sequence"/>
</dbReference>
<organism evidence="3 4">
    <name type="scientific">Umezawaea tangerina</name>
    <dbReference type="NCBI Taxonomy" id="84725"/>
    <lineage>
        <taxon>Bacteria</taxon>
        <taxon>Bacillati</taxon>
        <taxon>Actinomycetota</taxon>
        <taxon>Actinomycetes</taxon>
        <taxon>Pseudonocardiales</taxon>
        <taxon>Pseudonocardiaceae</taxon>
        <taxon>Umezawaea</taxon>
    </lineage>
</organism>
<evidence type="ECO:0000256" key="1">
    <source>
        <dbReference type="ARBA" id="ARBA00022679"/>
    </source>
</evidence>
<keyword evidence="4" id="KW-1185">Reference proteome</keyword>
<dbReference type="GO" id="GO:0006633">
    <property type="term" value="P:fatty acid biosynthetic process"/>
    <property type="evidence" value="ECO:0007669"/>
    <property type="project" value="TreeGrafter"/>
</dbReference>
<dbReference type="OrthoDB" id="7061549at2"/>